<evidence type="ECO:0000313" key="2">
    <source>
        <dbReference type="Proteomes" id="UP000694844"/>
    </source>
</evidence>
<dbReference type="AlphaFoldDB" id="A0A8B8BQT3"/>
<dbReference type="PANTHER" id="PTHR20956:SF12">
    <property type="entry name" value="FLYWCH-TYPE DOMAIN-CONTAINING PROTEIN"/>
    <property type="match status" value="1"/>
</dbReference>
<keyword evidence="2" id="KW-1185">Reference proteome</keyword>
<dbReference type="OrthoDB" id="6127758at2759"/>
<sequence>MAFGEVNQLHTGSRGGDNYEKVNEETPVTKASMYHFSLNLRDDATNERSLVQVAVKIIAEVKQQCRDAIFGQLSFDIVNAAIRNNADTAAPPASIPIPGSLVRTANRIRHLERPQDPSDLHYELDKDFLNLHAPGFLSHDLQVGNRRHLIFYTDRQLQLLAKANIWYMDGTFRCINSPWKQLFSIHGFVKSGKRLKQIPLVFVIMSGKKKADYYEVLHFIDRRLPEDISRQ</sequence>
<evidence type="ECO:0000313" key="3">
    <source>
        <dbReference type="RefSeq" id="XP_022305702.1"/>
    </source>
</evidence>
<gene>
    <name evidence="3" type="primary">LOC111112483</name>
</gene>
<dbReference type="RefSeq" id="XP_022305702.1">
    <property type="nucleotide sequence ID" value="XM_022449994.1"/>
</dbReference>
<accession>A0A8B8BQT3</accession>
<organism evidence="2 3">
    <name type="scientific">Crassostrea virginica</name>
    <name type="common">Eastern oyster</name>
    <dbReference type="NCBI Taxonomy" id="6565"/>
    <lineage>
        <taxon>Eukaryota</taxon>
        <taxon>Metazoa</taxon>
        <taxon>Spiralia</taxon>
        <taxon>Lophotrochozoa</taxon>
        <taxon>Mollusca</taxon>
        <taxon>Bivalvia</taxon>
        <taxon>Autobranchia</taxon>
        <taxon>Pteriomorphia</taxon>
        <taxon>Ostreida</taxon>
        <taxon>Ostreoidea</taxon>
        <taxon>Ostreidae</taxon>
        <taxon>Crassostrea</taxon>
    </lineage>
</organism>
<evidence type="ECO:0000256" key="1">
    <source>
        <dbReference type="SAM" id="MobiDB-lite"/>
    </source>
</evidence>
<dbReference type="PANTHER" id="PTHR20956">
    <property type="entry name" value="HEH2P"/>
    <property type="match status" value="1"/>
</dbReference>
<reference evidence="3" key="1">
    <citation type="submission" date="2025-08" db="UniProtKB">
        <authorList>
            <consortium name="RefSeq"/>
        </authorList>
    </citation>
    <scope>IDENTIFICATION</scope>
    <source>
        <tissue evidence="3">Whole sample</tissue>
    </source>
</reference>
<dbReference type="Proteomes" id="UP000694844">
    <property type="component" value="Chromosome 9"/>
</dbReference>
<protein>
    <submittedName>
        <fullName evidence="3">Uncharacterized protein LOC111112483</fullName>
    </submittedName>
</protein>
<name>A0A8B8BQT3_CRAVI</name>
<proteinExistence type="predicted"/>
<dbReference type="GeneID" id="111112483"/>
<feature type="region of interest" description="Disordered" evidence="1">
    <location>
        <begin position="1"/>
        <end position="21"/>
    </location>
</feature>
<dbReference type="KEGG" id="cvn:111112483"/>